<feature type="domain" description="RNA polymerase III subunit Rpc25" evidence="9">
    <location>
        <begin position="83"/>
        <end position="168"/>
    </location>
</feature>
<reference evidence="10 11" key="1">
    <citation type="journal article" date="2020" name="Genomics">
        <title>Complete, high-quality genomes from long-read metagenomic sequencing of two wolf lichen thalli reveals enigmatic genome architecture.</title>
        <authorList>
            <person name="McKenzie S.K."/>
            <person name="Walston R.F."/>
            <person name="Allen J.L."/>
        </authorList>
    </citation>
    <scope>NUCLEOTIDE SEQUENCE [LARGE SCALE GENOMIC DNA]</scope>
    <source>
        <strain evidence="10">WasteWater2</strain>
    </source>
</reference>
<feature type="domain" description="RNA polymerase Rpb7-like N-terminal" evidence="8">
    <location>
        <begin position="8"/>
        <end position="64"/>
    </location>
</feature>
<keyword evidence="11" id="KW-1185">Reference proteome</keyword>
<accession>A0A8H6FXH7</accession>
<dbReference type="AlphaFoldDB" id="A0A8H6FXH7"/>
<evidence type="ECO:0000256" key="5">
    <source>
        <dbReference type="ARBA" id="ARBA00023242"/>
    </source>
</evidence>
<comment type="function">
    <text evidence="6">DNA-dependent RNA polymerase which catalyzes the transcription of DNA into RNA using the four ribonucleoside triphosphates as substrates.</text>
</comment>
<comment type="similarity">
    <text evidence="2">Belongs to the eukaryotic RPB7/RPC8 RNA polymerase subunit family.</text>
</comment>
<dbReference type="OrthoDB" id="10256606at2759"/>
<evidence type="ECO:0000259" key="8">
    <source>
        <dbReference type="Pfam" id="PF03876"/>
    </source>
</evidence>
<dbReference type="EMBL" id="JACCJC010000018">
    <property type="protein sequence ID" value="KAF6236560.1"/>
    <property type="molecule type" value="Genomic_DNA"/>
</dbReference>
<feature type="compositionally biased region" description="Basic and acidic residues" evidence="7">
    <location>
        <begin position="164"/>
        <end position="174"/>
    </location>
</feature>
<dbReference type="Gene3D" id="2.40.50.140">
    <property type="entry name" value="Nucleic acid-binding proteins"/>
    <property type="match status" value="1"/>
</dbReference>
<evidence type="ECO:0000256" key="1">
    <source>
        <dbReference type="ARBA" id="ARBA00004123"/>
    </source>
</evidence>
<dbReference type="PANTHER" id="PTHR12709">
    <property type="entry name" value="DNA-DIRECTED RNA POLYMERASE II, III"/>
    <property type="match status" value="1"/>
</dbReference>
<feature type="region of interest" description="Disordered" evidence="7">
    <location>
        <begin position="153"/>
        <end position="176"/>
    </location>
</feature>
<evidence type="ECO:0000256" key="4">
    <source>
        <dbReference type="ARBA" id="ARBA00023163"/>
    </source>
</evidence>
<sequence>MFILTTLSDLVQISPEDVEKPSGESIQDNINVKYANKVIQKIGLCICVYDILNASDGLIGHGTGIVNVNVEFRLIVFRPFKGEILLAQISGASEYGMKIRLDFFDDIFVPPNLMFPKSFFNVQEQVWTWVNDGDEYFYDKNEWVRVRVEDEQWNDISPSPPSERGSEPTTERKSPYSITVSPLPLWKQDVLNDTGGSVNQVVFPAKESQLYYSIEGKSQPKAQIGSLLTEDFQGIFGAALLWFEIMSVLYSQAALAEFDV</sequence>
<evidence type="ECO:0000256" key="7">
    <source>
        <dbReference type="SAM" id="MobiDB-lite"/>
    </source>
</evidence>
<protein>
    <recommendedName>
        <fullName evidence="6">DNA-directed RNA polymerase subunit</fullName>
    </recommendedName>
</protein>
<dbReference type="GO" id="GO:0005666">
    <property type="term" value="C:RNA polymerase III complex"/>
    <property type="evidence" value="ECO:0007669"/>
    <property type="project" value="TreeGrafter"/>
</dbReference>
<evidence type="ECO:0000259" key="9">
    <source>
        <dbReference type="Pfam" id="PF08292"/>
    </source>
</evidence>
<gene>
    <name evidence="10" type="ORF">HO173_005341</name>
</gene>
<organism evidence="10 11">
    <name type="scientific">Letharia columbiana</name>
    <dbReference type="NCBI Taxonomy" id="112416"/>
    <lineage>
        <taxon>Eukaryota</taxon>
        <taxon>Fungi</taxon>
        <taxon>Dikarya</taxon>
        <taxon>Ascomycota</taxon>
        <taxon>Pezizomycotina</taxon>
        <taxon>Lecanoromycetes</taxon>
        <taxon>OSLEUM clade</taxon>
        <taxon>Lecanoromycetidae</taxon>
        <taxon>Lecanorales</taxon>
        <taxon>Lecanorineae</taxon>
        <taxon>Parmeliaceae</taxon>
        <taxon>Letharia</taxon>
    </lineage>
</organism>
<dbReference type="Pfam" id="PF08292">
    <property type="entry name" value="RNA_pol_Rbc25"/>
    <property type="match status" value="1"/>
</dbReference>
<dbReference type="InterPro" id="IPR012340">
    <property type="entry name" value="NA-bd_OB-fold"/>
</dbReference>
<keyword evidence="5 6" id="KW-0539">Nucleus</keyword>
<evidence type="ECO:0000313" key="10">
    <source>
        <dbReference type="EMBL" id="KAF6236560.1"/>
    </source>
</evidence>
<dbReference type="CDD" id="cd04330">
    <property type="entry name" value="RNAP_III_Rpc25_N"/>
    <property type="match status" value="1"/>
</dbReference>
<keyword evidence="4 6" id="KW-0804">Transcription</keyword>
<dbReference type="Pfam" id="PF03876">
    <property type="entry name" value="SHS2_Rpb7-N"/>
    <property type="match status" value="1"/>
</dbReference>
<dbReference type="InterPro" id="IPR013238">
    <property type="entry name" value="RNA_pol_III_Rbc25"/>
</dbReference>
<evidence type="ECO:0000313" key="11">
    <source>
        <dbReference type="Proteomes" id="UP000578531"/>
    </source>
</evidence>
<proteinExistence type="inferred from homology"/>
<dbReference type="FunFam" id="3.30.1490.120:FF:000001">
    <property type="entry name" value="DNA-directed RNA polymerase II subunit RPB7"/>
    <property type="match status" value="1"/>
</dbReference>
<dbReference type="GO" id="GO:0055029">
    <property type="term" value="C:nuclear DNA-directed RNA polymerase complex"/>
    <property type="evidence" value="ECO:0007669"/>
    <property type="project" value="UniProtKB-ARBA"/>
</dbReference>
<evidence type="ECO:0000256" key="6">
    <source>
        <dbReference type="RuleBase" id="RU369086"/>
    </source>
</evidence>
<dbReference type="RefSeq" id="XP_037165899.1">
    <property type="nucleotide sequence ID" value="XM_037307259.1"/>
</dbReference>
<dbReference type="Gene3D" id="3.30.1490.120">
    <property type="entry name" value="RNA polymerase Rpb7-like, N-terminal domain"/>
    <property type="match status" value="1"/>
</dbReference>
<comment type="subcellular location">
    <subcellularLocation>
        <location evidence="1 6">Nucleus</location>
    </subcellularLocation>
</comment>
<dbReference type="InterPro" id="IPR005576">
    <property type="entry name" value="Rpb7-like_N"/>
</dbReference>
<dbReference type="Proteomes" id="UP000578531">
    <property type="component" value="Unassembled WGS sequence"/>
</dbReference>
<dbReference type="InterPro" id="IPR036898">
    <property type="entry name" value="RNA_pol_Rpb7-like_N_sf"/>
</dbReference>
<name>A0A8H6FXH7_9LECA</name>
<dbReference type="SUPFAM" id="SSF50249">
    <property type="entry name" value="Nucleic acid-binding proteins"/>
    <property type="match status" value="1"/>
</dbReference>
<comment type="caution">
    <text evidence="10">The sequence shown here is derived from an EMBL/GenBank/DDBJ whole genome shotgun (WGS) entry which is preliminary data.</text>
</comment>
<dbReference type="PANTHER" id="PTHR12709:SF1">
    <property type="entry name" value="DNA-DIRECTED RNA POLYMERASE III SUBUNIT RPC8"/>
    <property type="match status" value="1"/>
</dbReference>
<dbReference type="GO" id="GO:0006384">
    <property type="term" value="P:transcription initiation at RNA polymerase III promoter"/>
    <property type="evidence" value="ECO:0007669"/>
    <property type="project" value="TreeGrafter"/>
</dbReference>
<evidence type="ECO:0000256" key="3">
    <source>
        <dbReference type="ARBA" id="ARBA00022478"/>
    </source>
</evidence>
<dbReference type="SUPFAM" id="SSF88798">
    <property type="entry name" value="N-terminal, heterodimerisation domain of RBP7 (RpoE)"/>
    <property type="match status" value="1"/>
</dbReference>
<evidence type="ECO:0000256" key="2">
    <source>
        <dbReference type="ARBA" id="ARBA00009307"/>
    </source>
</evidence>
<keyword evidence="3 6" id="KW-0240">DNA-directed RNA polymerase</keyword>
<dbReference type="GeneID" id="59287005"/>
<dbReference type="InterPro" id="IPR045113">
    <property type="entry name" value="Rpb7-like"/>
</dbReference>